<reference evidence="2 3" key="1">
    <citation type="journal article" date="2021" name="Genome Biol.">
        <title>AFLAP: assembly-free linkage analysis pipeline using k-mers from genome sequencing data.</title>
        <authorList>
            <person name="Fletcher K."/>
            <person name="Zhang L."/>
            <person name="Gil J."/>
            <person name="Han R."/>
            <person name="Cavanaugh K."/>
            <person name="Michelmore R."/>
        </authorList>
    </citation>
    <scope>NUCLEOTIDE SEQUENCE [LARGE SCALE GENOMIC DNA]</scope>
    <source>
        <strain evidence="2 3">SF5</strain>
    </source>
</reference>
<feature type="region of interest" description="Disordered" evidence="1">
    <location>
        <begin position="51"/>
        <end position="76"/>
    </location>
</feature>
<dbReference type="Proteomes" id="UP000294530">
    <property type="component" value="Unassembled WGS sequence"/>
</dbReference>
<accession>A0A976FL30</accession>
<feature type="compositionally biased region" description="Polar residues" evidence="1">
    <location>
        <begin position="301"/>
        <end position="316"/>
    </location>
</feature>
<proteinExistence type="predicted"/>
<dbReference type="EMBL" id="SHOA02000003">
    <property type="protein sequence ID" value="TDH68366.1"/>
    <property type="molecule type" value="Genomic_DNA"/>
</dbReference>
<dbReference type="OrthoDB" id="79533at2759"/>
<name>A0A976FL30_BRELC</name>
<sequence>MAYPTRSPSSPSTTPKQRYNYCLNDAQSVHSEEWRIGDVLSPVYTPHFHEEEQDINKSSQHGSFAHSHFRKRNKQEARLEEIRKDVSRLMLHLRADSSRNTSFETSRYLVTLKHHEEAILRHETPPSMDWQRNRATKSTIESGAKTSRIIKTATELQDVTIERDQLKFELMQAKRALFVAERKGQDAQKSRKAYEKLKVHCDSLQDSLNFSEKNRIRQKKMIQHLQSLLQVKTEEARFKTQSCTERSPVRAGSRSIATTSGRSKASARESSHTDYNILDSSITSSHHGDNDKENAGLCTHEQASSEPTAANSQAKSPRSMLMPISSNQADFGCLLQESASLSRIKRFNRVTTNPIKKLSQAQAQQSDVMNQAARWARTQGGRIDISASQTQLPARRKKLADRPKNSFLAPTQASLRRVRCLPRRFDHVRRPFVV</sequence>
<dbReference type="GeneID" id="94347244"/>
<evidence type="ECO:0000313" key="2">
    <source>
        <dbReference type="EMBL" id="TDH68366.1"/>
    </source>
</evidence>
<keyword evidence="3" id="KW-1185">Reference proteome</keyword>
<gene>
    <name evidence="2" type="ORF">CCR75_003479</name>
</gene>
<dbReference type="AlphaFoldDB" id="A0A976FL30"/>
<dbReference type="KEGG" id="blac:94347244"/>
<protein>
    <submittedName>
        <fullName evidence="2">Uncharacterized protein</fullName>
    </submittedName>
</protein>
<evidence type="ECO:0000313" key="3">
    <source>
        <dbReference type="Proteomes" id="UP000294530"/>
    </source>
</evidence>
<comment type="caution">
    <text evidence="2">The sequence shown here is derived from an EMBL/GenBank/DDBJ whole genome shotgun (WGS) entry which is preliminary data.</text>
</comment>
<dbReference type="RefSeq" id="XP_067817865.1">
    <property type="nucleotide sequence ID" value="XM_067961573.1"/>
</dbReference>
<evidence type="ECO:0000256" key="1">
    <source>
        <dbReference type="SAM" id="MobiDB-lite"/>
    </source>
</evidence>
<organism evidence="2 3">
    <name type="scientific">Bremia lactucae</name>
    <name type="common">Lettuce downy mildew</name>
    <dbReference type="NCBI Taxonomy" id="4779"/>
    <lineage>
        <taxon>Eukaryota</taxon>
        <taxon>Sar</taxon>
        <taxon>Stramenopiles</taxon>
        <taxon>Oomycota</taxon>
        <taxon>Peronosporomycetes</taxon>
        <taxon>Peronosporales</taxon>
        <taxon>Peronosporaceae</taxon>
        <taxon>Bremia</taxon>
    </lineage>
</organism>
<feature type="region of interest" description="Disordered" evidence="1">
    <location>
        <begin position="236"/>
        <end position="318"/>
    </location>
</feature>